<comment type="caution">
    <text evidence="1">The sequence shown here is derived from an EMBL/GenBank/DDBJ whole genome shotgun (WGS) entry which is preliminary data.</text>
</comment>
<evidence type="ECO:0000313" key="2">
    <source>
        <dbReference type="Proteomes" id="UP000247551"/>
    </source>
</evidence>
<dbReference type="PANTHER" id="PTHR30348:SF9">
    <property type="entry name" value="UPF0759 PROTEIN YECE"/>
    <property type="match status" value="1"/>
</dbReference>
<organism evidence="1 2">
    <name type="scientific">Marinomonas alcarazii</name>
    <dbReference type="NCBI Taxonomy" id="491949"/>
    <lineage>
        <taxon>Bacteria</taxon>
        <taxon>Pseudomonadati</taxon>
        <taxon>Pseudomonadota</taxon>
        <taxon>Gammaproteobacteria</taxon>
        <taxon>Oceanospirillales</taxon>
        <taxon>Oceanospirillaceae</taxon>
        <taxon>Marinomonas</taxon>
    </lineage>
</organism>
<gene>
    <name evidence="1" type="ORF">DFP75_10994</name>
</gene>
<accession>A0A318UYZ2</accession>
<dbReference type="InterPro" id="IPR036520">
    <property type="entry name" value="UPF0759_sf"/>
</dbReference>
<sequence>MKIHYGMAQWQHPAWVNWLYPTSLPTGERLGRYSQVFSTVEVGSTFYTKVDDAQLLRWYESVADGFKFSFKAPQTVTHRLLERPWHEVQQDWLAFMLSLQPLQNKLGPTMLQFPAVCDERALDVILALCDMWTLSSPLSVEVRNLAYFDKNQTEQRFLAGLSDRNVNRVIMDSRPVFSTDAYCESLIDAQKKKPRVPCHPVVTARHPVVRFIGHPDLPRNELWLDQWAKKLSQWLSAGLTSSVFVHSSDNIAAPTLAAQLDEKVRLLNPHYQSALALPQSQEQVTLW</sequence>
<evidence type="ECO:0000313" key="1">
    <source>
        <dbReference type="EMBL" id="PYF79255.1"/>
    </source>
</evidence>
<keyword evidence="2" id="KW-1185">Reference proteome</keyword>
<dbReference type="SUPFAM" id="SSF117396">
    <property type="entry name" value="TM1631-like"/>
    <property type="match status" value="1"/>
</dbReference>
<dbReference type="PANTHER" id="PTHR30348">
    <property type="entry name" value="UNCHARACTERIZED PROTEIN YECE"/>
    <property type="match status" value="1"/>
</dbReference>
<dbReference type="AlphaFoldDB" id="A0A318UYZ2"/>
<protein>
    <submittedName>
        <fullName evidence="1">Uncharacterized protein YecE (DUF72 family)</fullName>
    </submittedName>
</protein>
<dbReference type="Proteomes" id="UP000247551">
    <property type="component" value="Unassembled WGS sequence"/>
</dbReference>
<dbReference type="EMBL" id="QKLW01000009">
    <property type="protein sequence ID" value="PYF79255.1"/>
    <property type="molecule type" value="Genomic_DNA"/>
</dbReference>
<reference evidence="1 2" key="1">
    <citation type="submission" date="2018-06" db="EMBL/GenBank/DDBJ databases">
        <title>Genomic Encyclopedia of Type Strains, Phase III (KMG-III): the genomes of soil and plant-associated and newly described type strains.</title>
        <authorList>
            <person name="Whitman W."/>
        </authorList>
    </citation>
    <scope>NUCLEOTIDE SEQUENCE [LARGE SCALE GENOMIC DNA]</scope>
    <source>
        <strain evidence="1 2">CECT 7730</strain>
    </source>
</reference>
<dbReference type="RefSeq" id="WP_110576961.1">
    <property type="nucleotide sequence ID" value="NZ_QKLW01000009.1"/>
</dbReference>
<dbReference type="Gene3D" id="3.20.20.410">
    <property type="entry name" value="Protein of unknown function UPF0759"/>
    <property type="match status" value="1"/>
</dbReference>
<dbReference type="InterPro" id="IPR002763">
    <property type="entry name" value="DUF72"/>
</dbReference>
<proteinExistence type="predicted"/>
<name>A0A318UYZ2_9GAMM</name>
<dbReference type="Pfam" id="PF01904">
    <property type="entry name" value="DUF72"/>
    <property type="match status" value="1"/>
</dbReference>